<keyword evidence="1" id="KW-0812">Transmembrane</keyword>
<evidence type="ECO:0000313" key="2">
    <source>
        <dbReference type="EMBL" id="KAA6386315.1"/>
    </source>
</evidence>
<keyword evidence="1" id="KW-1133">Transmembrane helix</keyword>
<name>A0A5J4VV01_9EUKA</name>
<dbReference type="EMBL" id="SNRW01004858">
    <property type="protein sequence ID" value="KAA6386315.1"/>
    <property type="molecule type" value="Genomic_DNA"/>
</dbReference>
<proteinExistence type="predicted"/>
<reference evidence="2 4" key="1">
    <citation type="submission" date="2019-03" db="EMBL/GenBank/DDBJ databases">
        <title>Single cell metagenomics reveals metabolic interactions within the superorganism composed of flagellate Streblomastix strix and complex community of Bacteroidetes bacteria on its surface.</title>
        <authorList>
            <person name="Treitli S.C."/>
            <person name="Kolisko M."/>
            <person name="Husnik F."/>
            <person name="Keeling P."/>
            <person name="Hampl V."/>
        </authorList>
    </citation>
    <scope>NUCLEOTIDE SEQUENCE [LARGE SCALE GENOMIC DNA]</scope>
    <source>
        <strain evidence="2">ST1C</strain>
    </source>
</reference>
<accession>A0A5J4VV01</accession>
<comment type="caution">
    <text evidence="2">The sequence shown here is derived from an EMBL/GenBank/DDBJ whole genome shotgun (WGS) entry which is preliminary data.</text>
</comment>
<gene>
    <name evidence="2" type="ORF">EZS28_018157</name>
    <name evidence="3" type="ORF">EZS28_018158</name>
</gene>
<keyword evidence="1" id="KW-0472">Membrane</keyword>
<dbReference type="Proteomes" id="UP000324800">
    <property type="component" value="Unassembled WGS sequence"/>
</dbReference>
<organism evidence="2 4">
    <name type="scientific">Streblomastix strix</name>
    <dbReference type="NCBI Taxonomy" id="222440"/>
    <lineage>
        <taxon>Eukaryota</taxon>
        <taxon>Metamonada</taxon>
        <taxon>Preaxostyla</taxon>
        <taxon>Oxymonadida</taxon>
        <taxon>Streblomastigidae</taxon>
        <taxon>Streblomastix</taxon>
    </lineage>
</organism>
<evidence type="ECO:0000313" key="4">
    <source>
        <dbReference type="Proteomes" id="UP000324800"/>
    </source>
</evidence>
<feature type="transmembrane region" description="Helical" evidence="1">
    <location>
        <begin position="55"/>
        <end position="75"/>
    </location>
</feature>
<protein>
    <submittedName>
        <fullName evidence="2">Uncharacterized protein</fullName>
    </submittedName>
</protein>
<dbReference type="EMBL" id="SNRW01004858">
    <property type="protein sequence ID" value="KAA6386316.1"/>
    <property type="molecule type" value="Genomic_DNA"/>
</dbReference>
<sequence>MKSNPAMHGSGDEPDVIVKGKSRMWMIGLLFFLIIVASFVILVVVIYFYNLWVLISIFGIAIVFSFLLMFIPCFYDKESTVKYDPNSETLTVTVIKSTYLRFCRNQKEIKRIFNIKEINYIGSTSSCCLNKFFATSVNTSICTDPLFKDGQLDPIIKTIRPIVFAQNAERNRLREIELHPPPQQQNVIIVVQNADEYIRQNPNAQIQVINNGSYNPPITLPQQLQQQNQFTQQYQPDSFPADQPSYGLAPTIPPVYSSIASAPPQDSQLTKS</sequence>
<dbReference type="AlphaFoldDB" id="A0A5J4VV01"/>
<evidence type="ECO:0000313" key="3">
    <source>
        <dbReference type="EMBL" id="KAA6386316.1"/>
    </source>
</evidence>
<feature type="transmembrane region" description="Helical" evidence="1">
    <location>
        <begin position="27"/>
        <end position="49"/>
    </location>
</feature>
<evidence type="ECO:0000256" key="1">
    <source>
        <dbReference type="SAM" id="Phobius"/>
    </source>
</evidence>